<dbReference type="RefSeq" id="WP_186770023.1">
    <property type="nucleotide sequence ID" value="NZ_JACOMF010000006.1"/>
</dbReference>
<name>A0A9X0UCH8_9PROT</name>
<dbReference type="InterPro" id="IPR011660">
    <property type="entry name" value="VapB-like"/>
</dbReference>
<evidence type="ECO:0000313" key="1">
    <source>
        <dbReference type="EMBL" id="MBC4015252.1"/>
    </source>
</evidence>
<comment type="caution">
    <text evidence="1">The sequence shown here is derived from an EMBL/GenBank/DDBJ whole genome shotgun (WGS) entry which is preliminary data.</text>
</comment>
<dbReference type="Proteomes" id="UP000600101">
    <property type="component" value="Unassembled WGS sequence"/>
</dbReference>
<keyword evidence="2" id="KW-1185">Reference proteome</keyword>
<protein>
    <submittedName>
        <fullName evidence="1">Type II toxin-antitoxin system VapB family antitoxin</fullName>
    </submittedName>
</protein>
<dbReference type="AlphaFoldDB" id="A0A9X0UCH8"/>
<proteinExistence type="predicted"/>
<gene>
    <name evidence="1" type="ORF">H7965_07920</name>
</gene>
<reference evidence="1" key="1">
    <citation type="submission" date="2020-08" db="EMBL/GenBank/DDBJ databases">
        <authorList>
            <person name="Hu Y."/>
            <person name="Nguyen S.V."/>
            <person name="Li F."/>
            <person name="Fanning S."/>
        </authorList>
    </citation>
    <scope>NUCLEOTIDE SEQUENCE</scope>
    <source>
        <strain evidence="1">SYSU D8009</strain>
    </source>
</reference>
<dbReference type="Pfam" id="PF07704">
    <property type="entry name" value="PSK_trans_fac"/>
    <property type="match status" value="1"/>
</dbReference>
<sequence length="89" mass="9273">MGPLNLKDEALIADARTLAGLLGASTTDAVRRAVQEKLARERGGRDAEKRRKSAAVLAAAADFRGVGGEVLANAELGGMPYDPETGLPR</sequence>
<dbReference type="EMBL" id="JACOMF010000006">
    <property type="protein sequence ID" value="MBC4015252.1"/>
    <property type="molecule type" value="Genomic_DNA"/>
</dbReference>
<organism evidence="1 2">
    <name type="scientific">Siccirubricoccus deserti</name>
    <dbReference type="NCBI Taxonomy" id="2013562"/>
    <lineage>
        <taxon>Bacteria</taxon>
        <taxon>Pseudomonadati</taxon>
        <taxon>Pseudomonadota</taxon>
        <taxon>Alphaproteobacteria</taxon>
        <taxon>Acetobacterales</taxon>
        <taxon>Roseomonadaceae</taxon>
        <taxon>Siccirubricoccus</taxon>
    </lineage>
</organism>
<accession>A0A9X0UCH8</accession>
<evidence type="ECO:0000313" key="2">
    <source>
        <dbReference type="Proteomes" id="UP000600101"/>
    </source>
</evidence>